<dbReference type="CDD" id="cd16841">
    <property type="entry name" value="RraA_family"/>
    <property type="match status" value="1"/>
</dbReference>
<gene>
    <name evidence="1" type="ORF">NX782_24950</name>
</gene>
<evidence type="ECO:0000313" key="1">
    <source>
        <dbReference type="EMBL" id="MCS0592435.1"/>
    </source>
</evidence>
<dbReference type="Gene3D" id="3.50.30.40">
    <property type="entry name" value="Ribonuclease E inhibitor RraA/RraA-like"/>
    <property type="match status" value="1"/>
</dbReference>
<dbReference type="InterPro" id="IPR036704">
    <property type="entry name" value="RraA/RraA-like_sf"/>
</dbReference>
<dbReference type="PANTHER" id="PTHR33254:SF16">
    <property type="entry name" value="BLR3842 PROTEIN"/>
    <property type="match status" value="1"/>
</dbReference>
<dbReference type="Pfam" id="PF03737">
    <property type="entry name" value="RraA-like"/>
    <property type="match status" value="1"/>
</dbReference>
<reference evidence="1 2" key="1">
    <citation type="submission" date="2022-08" db="EMBL/GenBank/DDBJ databases">
        <title>Reclassification of Massilia species as members of the genera Telluria, Duganella, Pseudoduganella, Mokoshia gen. nov. and Zemynaea gen. nov. using orthogonal and non-orthogonal genome-based approaches.</title>
        <authorList>
            <person name="Bowman J.P."/>
        </authorList>
    </citation>
    <scope>NUCLEOTIDE SEQUENCE [LARGE SCALE GENOMIC DNA]</scope>
    <source>
        <strain evidence="1 2">LMG 28164</strain>
    </source>
</reference>
<keyword evidence="2" id="KW-1185">Reference proteome</keyword>
<dbReference type="InterPro" id="IPR005493">
    <property type="entry name" value="RraA/RraA-like"/>
</dbReference>
<comment type="caution">
    <text evidence="1">The sequence shown here is derived from an EMBL/GenBank/DDBJ whole genome shotgun (WGS) entry which is preliminary data.</text>
</comment>
<sequence length="206" mass="21671">MMTPQELERARRLGAATLHEAFDRRGDLPAAVRPFGRARVAGPALTVSTLPGNNLMIHRALASARPGEVLVVALTETDADAHAFGYWGDILTTAAIERGVAGLVIDGCVRDIEAIEALGFPVFCRGTAIRGTAKAPVGQLGGPVRIGRIDIAPGDLVVGDADGVVAIPASAVRDVLAQAEAREAKERGIVDELKKGRNTMDIYGFR</sequence>
<accession>A0ABT2AE97</accession>
<name>A0ABT2AE97_9BURK</name>
<dbReference type="RefSeq" id="WP_258848204.1">
    <property type="nucleotide sequence ID" value="NZ_JANUGX010000043.1"/>
</dbReference>
<dbReference type="EMBL" id="JANUGX010000043">
    <property type="protein sequence ID" value="MCS0592435.1"/>
    <property type="molecule type" value="Genomic_DNA"/>
</dbReference>
<evidence type="ECO:0000313" key="2">
    <source>
        <dbReference type="Proteomes" id="UP001205560"/>
    </source>
</evidence>
<dbReference type="SUPFAM" id="SSF89562">
    <property type="entry name" value="RraA-like"/>
    <property type="match status" value="1"/>
</dbReference>
<protein>
    <submittedName>
        <fullName evidence="1">RraA family protein</fullName>
    </submittedName>
</protein>
<organism evidence="1 2">
    <name type="scientific">Massilia norwichensis</name>
    <dbReference type="NCBI Taxonomy" id="1442366"/>
    <lineage>
        <taxon>Bacteria</taxon>
        <taxon>Pseudomonadati</taxon>
        <taxon>Pseudomonadota</taxon>
        <taxon>Betaproteobacteria</taxon>
        <taxon>Burkholderiales</taxon>
        <taxon>Oxalobacteraceae</taxon>
        <taxon>Telluria group</taxon>
        <taxon>Massilia</taxon>
    </lineage>
</organism>
<dbReference type="PANTHER" id="PTHR33254">
    <property type="entry name" value="4-HYDROXY-4-METHYL-2-OXOGLUTARATE ALDOLASE 3-RELATED"/>
    <property type="match status" value="1"/>
</dbReference>
<proteinExistence type="predicted"/>
<dbReference type="Proteomes" id="UP001205560">
    <property type="component" value="Unassembled WGS sequence"/>
</dbReference>